<keyword evidence="3" id="KW-0808">Transferase</keyword>
<dbReference type="InterPro" id="IPR000719">
    <property type="entry name" value="Prot_kinase_dom"/>
</dbReference>
<dbReference type="PANTHER" id="PTHR43289">
    <property type="entry name" value="MITOGEN-ACTIVATED PROTEIN KINASE KINASE KINASE 20-RELATED"/>
    <property type="match status" value="1"/>
</dbReference>
<dbReference type="SUPFAM" id="SSF56112">
    <property type="entry name" value="Protein kinase-like (PK-like)"/>
    <property type="match status" value="1"/>
</dbReference>
<evidence type="ECO:0000256" key="4">
    <source>
        <dbReference type="ARBA" id="ARBA00022741"/>
    </source>
</evidence>
<dbReference type="Gene3D" id="3.40.50.300">
    <property type="entry name" value="P-loop containing nucleotide triphosphate hydrolases"/>
    <property type="match status" value="1"/>
</dbReference>
<sequence>MTDSDPSAGERDRSTSITWELAALGYADITEIGRGGFGVVYRARQPSLDRTVAIKVLTTELDEENFERFVREEHAMGRLSGHPNIVNVYQAGVTDSGRPFIVMQYHSRGSLEEKIRTKGPLTAGAALSVGVKIAGALETAHRLGMLHRDVKPANILVTDYGEPQLTDFGIARVAGGFETTSGMISGSPAFTAPEVLQGQPSTAAADVYSLGATLFAAVTGHAAYERHSGEQVVAQFLRITRDPLPDLRGDGLPDALSAAIEAAMARDPESRPPSAAAFGELLRQAQRELDLPVDELPVPESVAPPETSAPDTGGACQPTMAVPARPTAGAHPPAHRTGRTSRRIAAMHTPAAPATRFRPPAPTRRLVPRDRLIEHLAEGGGRRLALIHGPTGFGKTTLAAQWSDALAADGVGVAWLTADRDDNNVTWFLVHLIEAIRAVRPQLAGELEAVLEQHGDDAVREVISALIDEVEETGERLTVVIDDWQLVDSDATAAALEFLLDNSHDRLRLVVVGRSRSRLPLGRMRVRDDLVEIDAQELRFDDAEAREFLAGVPGLSLTTEEADAVVTVTDGWVAAMQLTALSLRGQSNAAELLGHLTGGHFAIGEYLTENVLDSLEPSLLEFLLDTAVTDRICGDLASALSGASDGQALLDEVEARDLFLRPVDADRSWFRYHHLFAQFLRRRLEREDPERLRRLHRTAADWFAANGHLSEAVDHALAAGDEDLAAELVAAGKGELIEQSQVSTLLGIVGKLPAQVVGSRPELQTAVGWANDVLDRAGPAKSALQKAEQMRRQFTHRWRAR</sequence>
<evidence type="ECO:0000313" key="10">
    <source>
        <dbReference type="Proteomes" id="UP001152755"/>
    </source>
</evidence>
<keyword evidence="6 7" id="KW-0067">ATP-binding</keyword>
<proteinExistence type="predicted"/>
<evidence type="ECO:0000313" key="9">
    <source>
        <dbReference type="EMBL" id="MDG3015623.1"/>
    </source>
</evidence>
<dbReference type="Gene3D" id="1.10.510.10">
    <property type="entry name" value="Transferase(Phosphotransferase) domain 1"/>
    <property type="match status" value="1"/>
</dbReference>
<dbReference type="SUPFAM" id="SSF52540">
    <property type="entry name" value="P-loop containing nucleoside triphosphate hydrolases"/>
    <property type="match status" value="1"/>
</dbReference>
<evidence type="ECO:0000259" key="8">
    <source>
        <dbReference type="PROSITE" id="PS50011"/>
    </source>
</evidence>
<dbReference type="InterPro" id="IPR027417">
    <property type="entry name" value="P-loop_NTPase"/>
</dbReference>
<evidence type="ECO:0000256" key="6">
    <source>
        <dbReference type="ARBA" id="ARBA00022840"/>
    </source>
</evidence>
<reference evidence="9" key="1">
    <citation type="submission" date="2022-08" db="EMBL/GenBank/DDBJ databases">
        <title>Genome analysis of Corynebacteriales strain.</title>
        <authorList>
            <person name="Lee S.D."/>
        </authorList>
    </citation>
    <scope>NUCLEOTIDE SEQUENCE</scope>
    <source>
        <strain evidence="9">D3-21</strain>
    </source>
</reference>
<dbReference type="PROSITE" id="PS00108">
    <property type="entry name" value="PROTEIN_KINASE_ST"/>
    <property type="match status" value="1"/>
</dbReference>
<dbReference type="Gene3D" id="3.30.200.20">
    <property type="entry name" value="Phosphorylase Kinase, domain 1"/>
    <property type="match status" value="1"/>
</dbReference>
<keyword evidence="4 7" id="KW-0547">Nucleotide-binding</keyword>
<dbReference type="GO" id="GO:0005524">
    <property type="term" value="F:ATP binding"/>
    <property type="evidence" value="ECO:0007669"/>
    <property type="project" value="UniProtKB-UniRule"/>
</dbReference>
<dbReference type="Pfam" id="PF25873">
    <property type="entry name" value="WHD_MalT"/>
    <property type="match status" value="1"/>
</dbReference>
<dbReference type="RefSeq" id="WP_332520133.1">
    <property type="nucleotide sequence ID" value="NZ_JANRHA010000008.1"/>
</dbReference>
<dbReference type="CDD" id="cd14014">
    <property type="entry name" value="STKc_PknB_like"/>
    <property type="match status" value="1"/>
</dbReference>
<gene>
    <name evidence="9" type="ORF">NVS88_13765</name>
</gene>
<name>A0A9X4REJ1_9ACTN</name>
<evidence type="ECO:0000256" key="1">
    <source>
        <dbReference type="ARBA" id="ARBA00012513"/>
    </source>
</evidence>
<feature type="binding site" evidence="7">
    <location>
        <position position="55"/>
    </location>
    <ligand>
        <name>ATP</name>
        <dbReference type="ChEBI" id="CHEBI:30616"/>
    </ligand>
</feature>
<evidence type="ECO:0000256" key="5">
    <source>
        <dbReference type="ARBA" id="ARBA00022777"/>
    </source>
</evidence>
<dbReference type="Pfam" id="PF00069">
    <property type="entry name" value="Pkinase"/>
    <property type="match status" value="1"/>
</dbReference>
<keyword evidence="5 9" id="KW-0418">Kinase</keyword>
<dbReference type="SMART" id="SM00382">
    <property type="entry name" value="AAA"/>
    <property type="match status" value="1"/>
</dbReference>
<keyword evidence="2" id="KW-0723">Serine/threonine-protein kinase</keyword>
<dbReference type="InterPro" id="IPR011009">
    <property type="entry name" value="Kinase-like_dom_sf"/>
</dbReference>
<dbReference type="SMART" id="SM00220">
    <property type="entry name" value="S_TKc"/>
    <property type="match status" value="1"/>
</dbReference>
<keyword evidence="10" id="KW-1185">Reference proteome</keyword>
<dbReference type="InterPro" id="IPR003593">
    <property type="entry name" value="AAA+_ATPase"/>
</dbReference>
<evidence type="ECO:0000256" key="3">
    <source>
        <dbReference type="ARBA" id="ARBA00022679"/>
    </source>
</evidence>
<comment type="caution">
    <text evidence="9">The sequence shown here is derived from an EMBL/GenBank/DDBJ whole genome shotgun (WGS) entry which is preliminary data.</text>
</comment>
<dbReference type="InterPro" id="IPR041664">
    <property type="entry name" value="AAA_16"/>
</dbReference>
<feature type="domain" description="Protein kinase" evidence="8">
    <location>
        <begin position="26"/>
        <end position="282"/>
    </location>
</feature>
<dbReference type="Pfam" id="PF13191">
    <property type="entry name" value="AAA_16"/>
    <property type="match status" value="1"/>
</dbReference>
<accession>A0A9X4REJ1</accession>
<organism evidence="9 10">
    <name type="scientific">Speluncibacter jeojiensis</name>
    <dbReference type="NCBI Taxonomy" id="2710754"/>
    <lineage>
        <taxon>Bacteria</taxon>
        <taxon>Bacillati</taxon>
        <taxon>Actinomycetota</taxon>
        <taxon>Actinomycetes</taxon>
        <taxon>Mycobacteriales</taxon>
        <taxon>Speluncibacteraceae</taxon>
        <taxon>Speluncibacter</taxon>
    </lineage>
</organism>
<dbReference type="InterPro" id="IPR008271">
    <property type="entry name" value="Ser/Thr_kinase_AS"/>
</dbReference>
<dbReference type="EMBL" id="JANRHA010000008">
    <property type="protein sequence ID" value="MDG3015623.1"/>
    <property type="molecule type" value="Genomic_DNA"/>
</dbReference>
<dbReference type="AlphaFoldDB" id="A0A9X4REJ1"/>
<dbReference type="InterPro" id="IPR059106">
    <property type="entry name" value="WHD_MalT"/>
</dbReference>
<dbReference type="GO" id="GO:0004674">
    <property type="term" value="F:protein serine/threonine kinase activity"/>
    <property type="evidence" value="ECO:0007669"/>
    <property type="project" value="UniProtKB-KW"/>
</dbReference>
<dbReference type="Proteomes" id="UP001152755">
    <property type="component" value="Unassembled WGS sequence"/>
</dbReference>
<dbReference type="PROSITE" id="PS50011">
    <property type="entry name" value="PROTEIN_KINASE_DOM"/>
    <property type="match status" value="1"/>
</dbReference>
<evidence type="ECO:0000256" key="7">
    <source>
        <dbReference type="PROSITE-ProRule" id="PRU10141"/>
    </source>
</evidence>
<dbReference type="InterPro" id="IPR017441">
    <property type="entry name" value="Protein_kinase_ATP_BS"/>
</dbReference>
<dbReference type="PROSITE" id="PS00107">
    <property type="entry name" value="PROTEIN_KINASE_ATP"/>
    <property type="match status" value="1"/>
</dbReference>
<protein>
    <recommendedName>
        <fullName evidence="1">non-specific serine/threonine protein kinase</fullName>
        <ecNumber evidence="1">2.7.11.1</ecNumber>
    </recommendedName>
</protein>
<dbReference type="PANTHER" id="PTHR43289:SF6">
    <property type="entry name" value="SERINE_THREONINE-PROTEIN KINASE NEKL-3"/>
    <property type="match status" value="1"/>
</dbReference>
<evidence type="ECO:0000256" key="2">
    <source>
        <dbReference type="ARBA" id="ARBA00022527"/>
    </source>
</evidence>
<dbReference type="EC" id="2.7.11.1" evidence="1"/>